<gene>
    <name evidence="3" type="ORF">DF017_18710</name>
    <name evidence="1" type="ORF">F7R25_00230</name>
    <name evidence="2" type="ORF">WT44_14125</name>
</gene>
<evidence type="ECO:0000313" key="3">
    <source>
        <dbReference type="EMBL" id="RQY90393.1"/>
    </source>
</evidence>
<sequence length="321" mass="35932">MERIESPAPRPRLVAPVALRHVDALPGSPHAAVALARTLDQFDGRHDLDEIARDEPDLPRALLDELVGSLDEAGLIDDDAPVASRPGSEVILEIEDLVEQYAEQTLYRNPFWRACLDTRAPGDLPERLAIGMVIENWHFLFRESYFDAPVLSYVPSTPVRLTLNRFFSEEYGHDEILLRALNFAGLTRADMLDAIPLPETMGLCNALAYWSHSDPLFFFTTLGLLEGQGLQHDSFIQACERAQLPDGLVGPLKTHANINLNAAHGSLTRAIFQDIPVLDAATVARVKAQLRLFVELYDDFYTAVWRYYTSDAPLLRRVSDL</sequence>
<dbReference type="EMBL" id="QTPM01000022">
    <property type="protein sequence ID" value="RQY90393.1"/>
    <property type="molecule type" value="Genomic_DNA"/>
</dbReference>
<proteinExistence type="predicted"/>
<accession>A0A119XAN0</accession>
<comment type="caution">
    <text evidence="2">The sequence shown here is derived from an EMBL/GenBank/DDBJ whole genome shotgun (WGS) entry which is preliminary data.</text>
</comment>
<protein>
    <submittedName>
        <fullName evidence="1">Iron-containing redox enzyme family protein</fullName>
    </submittedName>
</protein>
<evidence type="ECO:0000313" key="5">
    <source>
        <dbReference type="Proteomes" id="UP000281098"/>
    </source>
</evidence>
<reference evidence="3 5" key="2">
    <citation type="submission" date="2018-08" db="EMBL/GenBank/DDBJ databases">
        <title>Comparative analysis of Burkholderia isolates from Puerto Rico.</title>
        <authorList>
            <person name="Hall C."/>
            <person name="Sahl J."/>
            <person name="Wagner D."/>
        </authorList>
    </citation>
    <scope>NUCLEOTIDE SEQUENCE [LARGE SCALE GENOMIC DNA]</scope>
    <source>
        <strain evidence="3 5">Bp8966</strain>
    </source>
</reference>
<dbReference type="RefSeq" id="WP_059881820.1">
    <property type="nucleotide sequence ID" value="NZ_CABVPM010000030.1"/>
</dbReference>
<dbReference type="Proteomes" id="UP000473470">
    <property type="component" value="Unassembled WGS sequence"/>
</dbReference>
<dbReference type="AlphaFoldDB" id="A0A119XAN0"/>
<reference evidence="2 4" key="1">
    <citation type="submission" date="2015-11" db="EMBL/GenBank/DDBJ databases">
        <title>Expanding the genomic diversity of Burkholderia species for the development of highly accurate diagnostics.</title>
        <authorList>
            <person name="Sahl J."/>
            <person name="Keim P."/>
            <person name="Wagner D."/>
        </authorList>
    </citation>
    <scope>NUCLEOTIDE SEQUENCE [LARGE SCALE GENOMIC DNA]</scope>
    <source>
        <strain evidence="2 4">MSMB1960WGS</strain>
    </source>
</reference>
<dbReference type="Proteomes" id="UP000281098">
    <property type="component" value="Unassembled WGS sequence"/>
</dbReference>
<dbReference type="InterPro" id="IPR016084">
    <property type="entry name" value="Haem_Oase-like_multi-hlx"/>
</dbReference>
<dbReference type="Proteomes" id="UP000068603">
    <property type="component" value="Unassembled WGS sequence"/>
</dbReference>
<evidence type="ECO:0000313" key="4">
    <source>
        <dbReference type="Proteomes" id="UP000068603"/>
    </source>
</evidence>
<keyword evidence="5" id="KW-1185">Reference proteome</keyword>
<dbReference type="KEGG" id="bstg:WT74_09130"/>
<organism evidence="2">
    <name type="scientific">Burkholderia stagnalis</name>
    <dbReference type="NCBI Taxonomy" id="1503054"/>
    <lineage>
        <taxon>Bacteria</taxon>
        <taxon>Pseudomonadati</taxon>
        <taxon>Pseudomonadota</taxon>
        <taxon>Betaproteobacteria</taxon>
        <taxon>Burkholderiales</taxon>
        <taxon>Burkholderiaceae</taxon>
        <taxon>Burkholderia</taxon>
        <taxon>Burkholderia cepacia complex</taxon>
    </lineage>
</organism>
<name>A0A119XAN0_9BURK</name>
<dbReference type="STRING" id="1503054.WT74_09130"/>
<dbReference type="EMBL" id="LPHB01000040">
    <property type="protein sequence ID" value="KWA62761.1"/>
    <property type="molecule type" value="Genomic_DNA"/>
</dbReference>
<evidence type="ECO:0000313" key="1">
    <source>
        <dbReference type="EMBL" id="KAB0641507.1"/>
    </source>
</evidence>
<dbReference type="Gene3D" id="1.20.910.10">
    <property type="entry name" value="Heme oxygenase-like"/>
    <property type="match status" value="1"/>
</dbReference>
<evidence type="ECO:0000313" key="2">
    <source>
        <dbReference type="EMBL" id="KWA62761.1"/>
    </source>
</evidence>
<dbReference type="EMBL" id="VZOK01000001">
    <property type="protein sequence ID" value="KAB0641507.1"/>
    <property type="molecule type" value="Genomic_DNA"/>
</dbReference>
<reference evidence="1 6" key="3">
    <citation type="submission" date="2019-09" db="EMBL/GenBank/DDBJ databases">
        <title>Draft genome sequences of 48 bacterial type strains from the CCUG.</title>
        <authorList>
            <person name="Tunovic T."/>
            <person name="Pineiro-Iglesias B."/>
            <person name="Unosson C."/>
            <person name="Inganas E."/>
            <person name="Ohlen M."/>
            <person name="Cardew S."/>
            <person name="Jensie-Markopoulos S."/>
            <person name="Salva-Serra F."/>
            <person name="Jaen-Luchoro D."/>
            <person name="Karlsson R."/>
            <person name="Svensson-Stadler L."/>
            <person name="Chun J."/>
            <person name="Moore E."/>
        </authorList>
    </citation>
    <scope>NUCLEOTIDE SEQUENCE [LARGE SCALE GENOMIC DNA]</scope>
    <source>
        <strain evidence="1 6">CCUG 65686</strain>
    </source>
</reference>
<dbReference type="SUPFAM" id="SSF48613">
    <property type="entry name" value="Heme oxygenase-like"/>
    <property type="match status" value="1"/>
</dbReference>
<evidence type="ECO:0000313" key="6">
    <source>
        <dbReference type="Proteomes" id="UP000473470"/>
    </source>
</evidence>